<proteinExistence type="predicted"/>
<feature type="chain" id="PRO_5043462498" description="Secreted protein" evidence="1">
    <location>
        <begin position="17"/>
        <end position="218"/>
    </location>
</feature>
<name>A0AAV7PSQ9_PLEWA</name>
<dbReference type="AlphaFoldDB" id="A0AAV7PSQ9"/>
<evidence type="ECO:0000256" key="1">
    <source>
        <dbReference type="SAM" id="SignalP"/>
    </source>
</evidence>
<organism evidence="2 3">
    <name type="scientific">Pleurodeles waltl</name>
    <name type="common">Iberian ribbed newt</name>
    <dbReference type="NCBI Taxonomy" id="8319"/>
    <lineage>
        <taxon>Eukaryota</taxon>
        <taxon>Metazoa</taxon>
        <taxon>Chordata</taxon>
        <taxon>Craniata</taxon>
        <taxon>Vertebrata</taxon>
        <taxon>Euteleostomi</taxon>
        <taxon>Amphibia</taxon>
        <taxon>Batrachia</taxon>
        <taxon>Caudata</taxon>
        <taxon>Salamandroidea</taxon>
        <taxon>Salamandridae</taxon>
        <taxon>Pleurodelinae</taxon>
        <taxon>Pleurodeles</taxon>
    </lineage>
</organism>
<dbReference type="Proteomes" id="UP001066276">
    <property type="component" value="Chromosome 7"/>
</dbReference>
<gene>
    <name evidence="2" type="ORF">NDU88_008833</name>
</gene>
<dbReference type="EMBL" id="JANPWB010000011">
    <property type="protein sequence ID" value="KAJ1130481.1"/>
    <property type="molecule type" value="Genomic_DNA"/>
</dbReference>
<protein>
    <recommendedName>
        <fullName evidence="4">Secreted protein</fullName>
    </recommendedName>
</protein>
<reference evidence="2" key="1">
    <citation type="journal article" date="2022" name="bioRxiv">
        <title>Sequencing and chromosome-scale assembly of the giantPleurodeles waltlgenome.</title>
        <authorList>
            <person name="Brown T."/>
            <person name="Elewa A."/>
            <person name="Iarovenko S."/>
            <person name="Subramanian E."/>
            <person name="Araus A.J."/>
            <person name="Petzold A."/>
            <person name="Susuki M."/>
            <person name="Suzuki K.-i.T."/>
            <person name="Hayashi T."/>
            <person name="Toyoda A."/>
            <person name="Oliveira C."/>
            <person name="Osipova E."/>
            <person name="Leigh N.D."/>
            <person name="Simon A."/>
            <person name="Yun M.H."/>
        </authorList>
    </citation>
    <scope>NUCLEOTIDE SEQUENCE</scope>
    <source>
        <strain evidence="2">20211129_DDA</strain>
        <tissue evidence="2">Liver</tissue>
    </source>
</reference>
<evidence type="ECO:0000313" key="2">
    <source>
        <dbReference type="EMBL" id="KAJ1130481.1"/>
    </source>
</evidence>
<evidence type="ECO:0008006" key="4">
    <source>
        <dbReference type="Google" id="ProtNLM"/>
    </source>
</evidence>
<comment type="caution">
    <text evidence="2">The sequence shown here is derived from an EMBL/GenBank/DDBJ whole genome shotgun (WGS) entry which is preliminary data.</text>
</comment>
<sequence length="218" mass="25450">MFLCVVFDVLLTVCVSSNPSESESWIEKKRNGVRSIGVLLHTVGPTRPRRRIEKLPRRAPELFDLRCGVECKYADPERNNTDENLPKLANFPFRNSERQEHVRTRWRKKNNRRWSRRPCAMETKGGVTRSRDSKDFFEEKQLVTLRPNTRWRAIAEHAYLQRQMPSNILFQDGHHVYNQLASSTAVLGTSTDNHLIDITAKWILIKKTLRPDPARCRG</sequence>
<accession>A0AAV7PSQ9</accession>
<keyword evidence="3" id="KW-1185">Reference proteome</keyword>
<feature type="signal peptide" evidence="1">
    <location>
        <begin position="1"/>
        <end position="16"/>
    </location>
</feature>
<evidence type="ECO:0000313" key="3">
    <source>
        <dbReference type="Proteomes" id="UP001066276"/>
    </source>
</evidence>
<keyword evidence="1" id="KW-0732">Signal</keyword>